<reference evidence="2" key="2">
    <citation type="submission" date="2020-09" db="EMBL/GenBank/DDBJ databases">
        <authorList>
            <person name="Sun Q."/>
            <person name="Sedlacek I."/>
        </authorList>
    </citation>
    <scope>NUCLEOTIDE SEQUENCE</scope>
    <source>
        <strain evidence="2">CCM 7905</strain>
    </source>
</reference>
<evidence type="ECO:0000259" key="1">
    <source>
        <dbReference type="PROSITE" id="PS51819"/>
    </source>
</evidence>
<dbReference type="InterPro" id="IPR037523">
    <property type="entry name" value="VOC_core"/>
</dbReference>
<dbReference type="Gene3D" id="3.10.180.10">
    <property type="entry name" value="2,3-Dihydroxybiphenyl 1,2-Dioxygenase, domain 1"/>
    <property type="match status" value="1"/>
</dbReference>
<dbReference type="PROSITE" id="PS51819">
    <property type="entry name" value="VOC"/>
    <property type="match status" value="1"/>
</dbReference>
<dbReference type="AlphaFoldDB" id="A0A917CTZ2"/>
<comment type="caution">
    <text evidence="2">The sequence shown here is derived from an EMBL/GenBank/DDBJ whole genome shotgun (WGS) entry which is preliminary data.</text>
</comment>
<dbReference type="Pfam" id="PF00903">
    <property type="entry name" value="Glyoxalase"/>
    <property type="match status" value="1"/>
</dbReference>
<dbReference type="SUPFAM" id="SSF54593">
    <property type="entry name" value="Glyoxalase/Bleomycin resistance protein/Dihydroxybiphenyl dioxygenase"/>
    <property type="match status" value="1"/>
</dbReference>
<sequence length="128" mass="13733">MTPRFAVIELVVVDMAASLNFYRALGLELSTDLDAAPHAELELPGGLKMAWDTVETIASFDPSFVKPEGSGMSLAFECESPAEVDATYEAMTAAGYDGHLKPFDAFWGQRYAAITDPDGYGVDLFAAS</sequence>
<keyword evidence="3" id="KW-1185">Reference proteome</keyword>
<dbReference type="InterPro" id="IPR029068">
    <property type="entry name" value="Glyas_Bleomycin-R_OHBP_Dase"/>
</dbReference>
<proteinExistence type="predicted"/>
<organism evidence="2 3">
    <name type="scientific">Rhodococcoides trifolii</name>
    <dbReference type="NCBI Taxonomy" id="908250"/>
    <lineage>
        <taxon>Bacteria</taxon>
        <taxon>Bacillati</taxon>
        <taxon>Actinomycetota</taxon>
        <taxon>Actinomycetes</taxon>
        <taxon>Mycobacteriales</taxon>
        <taxon>Nocardiaceae</taxon>
        <taxon>Rhodococcoides</taxon>
    </lineage>
</organism>
<evidence type="ECO:0000313" key="3">
    <source>
        <dbReference type="Proteomes" id="UP000654257"/>
    </source>
</evidence>
<dbReference type="Proteomes" id="UP000654257">
    <property type="component" value="Unassembled WGS sequence"/>
</dbReference>
<name>A0A917CTZ2_9NOCA</name>
<dbReference type="InterPro" id="IPR004360">
    <property type="entry name" value="Glyas_Fos-R_dOase_dom"/>
</dbReference>
<dbReference type="EMBL" id="BMCU01000001">
    <property type="protein sequence ID" value="GGF95981.1"/>
    <property type="molecule type" value="Genomic_DNA"/>
</dbReference>
<reference evidence="2" key="1">
    <citation type="journal article" date="2014" name="Int. J. Syst. Evol. Microbiol.">
        <title>Complete genome sequence of Corynebacterium casei LMG S-19264T (=DSM 44701T), isolated from a smear-ripened cheese.</title>
        <authorList>
            <consortium name="US DOE Joint Genome Institute (JGI-PGF)"/>
            <person name="Walter F."/>
            <person name="Albersmeier A."/>
            <person name="Kalinowski J."/>
            <person name="Ruckert C."/>
        </authorList>
    </citation>
    <scope>NUCLEOTIDE SEQUENCE</scope>
    <source>
        <strain evidence="2">CCM 7905</strain>
    </source>
</reference>
<dbReference type="RefSeq" id="WP_188543314.1">
    <property type="nucleotide sequence ID" value="NZ_BMCU01000001.1"/>
</dbReference>
<accession>A0A917CTZ2</accession>
<protein>
    <submittedName>
        <fullName evidence="2">Glyoxalase</fullName>
    </submittedName>
</protein>
<dbReference type="PANTHER" id="PTHR36503:SF3">
    <property type="entry name" value="BLR0126 PROTEIN"/>
    <property type="match status" value="1"/>
</dbReference>
<gene>
    <name evidence="2" type="ORF">GCM10007304_07380</name>
</gene>
<dbReference type="PANTHER" id="PTHR36503">
    <property type="entry name" value="BLR2520 PROTEIN"/>
    <property type="match status" value="1"/>
</dbReference>
<feature type="domain" description="VOC" evidence="1">
    <location>
        <begin position="4"/>
        <end position="127"/>
    </location>
</feature>
<evidence type="ECO:0000313" key="2">
    <source>
        <dbReference type="EMBL" id="GGF95981.1"/>
    </source>
</evidence>